<sequence>MTAAFLGLAVGLLLALTGAGGSIVAVPALVMVLGLPMAQAGPMGLVAVALSAGLGAALALRQGQLRYKAATLMALSGALVSPAGLWVAHRTPEQPLALLFSAVLAWVGWRTWRKARAALAPAAAAPEQAAPVRASAPCRYDATTGRLRWNSRCALRLAGAGAGAGFLSGLLGVGGGFVIVPALLLITDLPMAAVTATSVGVIAIISASGVASAAWAGSIPWSAALPFAAGAMAGMLGGRLLASRWSGPRLQQGFGVFAMLSALALALRSA</sequence>
<dbReference type="Pfam" id="PF01925">
    <property type="entry name" value="TauE"/>
    <property type="match status" value="1"/>
</dbReference>
<feature type="transmembrane region" description="Helical" evidence="5">
    <location>
        <begin position="157"/>
        <end position="186"/>
    </location>
</feature>
<protein>
    <recommendedName>
        <fullName evidence="5">Probable membrane transporter protein</fullName>
    </recommendedName>
</protein>
<proteinExistence type="inferred from homology"/>
<dbReference type="PANTHER" id="PTHR43701">
    <property type="entry name" value="MEMBRANE TRANSPORTER PROTEIN MJ0441-RELATED"/>
    <property type="match status" value="1"/>
</dbReference>
<keyword evidence="2 5" id="KW-0812">Transmembrane</keyword>
<keyword evidence="7" id="KW-1185">Reference proteome</keyword>
<evidence type="ECO:0000256" key="3">
    <source>
        <dbReference type="ARBA" id="ARBA00022989"/>
    </source>
</evidence>
<feature type="transmembrane region" description="Helical" evidence="5">
    <location>
        <begin position="37"/>
        <end position="60"/>
    </location>
</feature>
<feature type="transmembrane region" description="Helical" evidence="5">
    <location>
        <begin position="248"/>
        <end position="267"/>
    </location>
</feature>
<dbReference type="Proteomes" id="UP000715965">
    <property type="component" value="Unassembled WGS sequence"/>
</dbReference>
<keyword evidence="4 5" id="KW-0472">Membrane</keyword>
<keyword evidence="5" id="KW-1003">Cell membrane</keyword>
<evidence type="ECO:0000313" key="7">
    <source>
        <dbReference type="Proteomes" id="UP000715965"/>
    </source>
</evidence>
<name>A0ABR9SI31_9BURK</name>
<evidence type="ECO:0000313" key="6">
    <source>
        <dbReference type="EMBL" id="MBE7941554.1"/>
    </source>
</evidence>
<evidence type="ECO:0000256" key="2">
    <source>
        <dbReference type="ARBA" id="ARBA00022692"/>
    </source>
</evidence>
<dbReference type="PANTHER" id="PTHR43701:SF2">
    <property type="entry name" value="MEMBRANE TRANSPORTER PROTEIN YJNA-RELATED"/>
    <property type="match status" value="1"/>
</dbReference>
<evidence type="ECO:0000256" key="4">
    <source>
        <dbReference type="ARBA" id="ARBA00023136"/>
    </source>
</evidence>
<comment type="subcellular location">
    <subcellularLocation>
        <location evidence="5">Cell membrane</location>
        <topology evidence="5">Multi-pass membrane protein</topology>
    </subcellularLocation>
    <subcellularLocation>
        <location evidence="1">Membrane</location>
        <topology evidence="1">Multi-pass membrane protein</topology>
    </subcellularLocation>
</comment>
<evidence type="ECO:0000256" key="1">
    <source>
        <dbReference type="ARBA" id="ARBA00004141"/>
    </source>
</evidence>
<accession>A0ABR9SI31</accession>
<dbReference type="EMBL" id="JADDOJ010000054">
    <property type="protein sequence ID" value="MBE7941554.1"/>
    <property type="molecule type" value="Genomic_DNA"/>
</dbReference>
<reference evidence="6 7" key="1">
    <citation type="submission" date="2020-10" db="EMBL/GenBank/DDBJ databases">
        <title>Draft genome of Ramlibacter aquaticus LMG 30558.</title>
        <authorList>
            <person name="Props R."/>
        </authorList>
    </citation>
    <scope>NUCLEOTIDE SEQUENCE [LARGE SCALE GENOMIC DNA]</scope>
    <source>
        <strain evidence="6 7">LMG 30558</strain>
    </source>
</reference>
<organism evidence="6 7">
    <name type="scientific">Ramlibacter aquaticus</name>
    <dbReference type="NCBI Taxonomy" id="2780094"/>
    <lineage>
        <taxon>Bacteria</taxon>
        <taxon>Pseudomonadati</taxon>
        <taxon>Pseudomonadota</taxon>
        <taxon>Betaproteobacteria</taxon>
        <taxon>Burkholderiales</taxon>
        <taxon>Comamonadaceae</taxon>
        <taxon>Ramlibacter</taxon>
    </lineage>
</organism>
<evidence type="ECO:0000256" key="5">
    <source>
        <dbReference type="RuleBase" id="RU363041"/>
    </source>
</evidence>
<feature type="transmembrane region" description="Helical" evidence="5">
    <location>
        <begin position="192"/>
        <end position="216"/>
    </location>
</feature>
<keyword evidence="3 5" id="KW-1133">Transmembrane helix</keyword>
<dbReference type="RefSeq" id="WP_193781092.1">
    <property type="nucleotide sequence ID" value="NZ_JADDOJ010000054.1"/>
</dbReference>
<comment type="similarity">
    <text evidence="5">Belongs to the 4-toluene sulfonate uptake permease (TSUP) (TC 2.A.102) family.</text>
</comment>
<dbReference type="InterPro" id="IPR002781">
    <property type="entry name" value="TM_pro_TauE-like"/>
</dbReference>
<gene>
    <name evidence="6" type="ORF">IM725_13325</name>
</gene>
<dbReference type="InterPro" id="IPR051598">
    <property type="entry name" value="TSUP/Inactive_protease-like"/>
</dbReference>
<comment type="caution">
    <text evidence="6">The sequence shown here is derived from an EMBL/GenBank/DDBJ whole genome shotgun (WGS) entry which is preliminary data.</text>
</comment>
<feature type="transmembrane region" description="Helical" evidence="5">
    <location>
        <begin position="223"/>
        <end position="242"/>
    </location>
</feature>